<reference evidence="2 3" key="1">
    <citation type="journal article" date="2022" name="bioRxiv">
        <title>Genomics of Preaxostyla Flagellates Illuminates Evolutionary Transitions and the Path Towards Mitochondrial Loss.</title>
        <authorList>
            <person name="Novak L.V.F."/>
            <person name="Treitli S.C."/>
            <person name="Pyrih J."/>
            <person name="Halakuc P."/>
            <person name="Pipaliya S.V."/>
            <person name="Vacek V."/>
            <person name="Brzon O."/>
            <person name="Soukal P."/>
            <person name="Eme L."/>
            <person name="Dacks J.B."/>
            <person name="Karnkowska A."/>
            <person name="Elias M."/>
            <person name="Hampl V."/>
        </authorList>
    </citation>
    <scope>NUCLEOTIDE SEQUENCE [LARGE SCALE GENOMIC DNA]</scope>
    <source>
        <strain evidence="2">NAU3</strain>
        <tissue evidence="2">Gut</tissue>
    </source>
</reference>
<organism evidence="2 3">
    <name type="scientific">Blattamonas nauphoetae</name>
    <dbReference type="NCBI Taxonomy" id="2049346"/>
    <lineage>
        <taxon>Eukaryota</taxon>
        <taxon>Metamonada</taxon>
        <taxon>Preaxostyla</taxon>
        <taxon>Oxymonadida</taxon>
        <taxon>Blattamonas</taxon>
    </lineage>
</organism>
<comment type="caution">
    <text evidence="2">The sequence shown here is derived from an EMBL/GenBank/DDBJ whole genome shotgun (WGS) entry which is preliminary data.</text>
</comment>
<gene>
    <name evidence="2" type="ORF">BLNAU_19053</name>
</gene>
<dbReference type="EMBL" id="JARBJD010000240">
    <property type="protein sequence ID" value="KAK2946042.1"/>
    <property type="molecule type" value="Genomic_DNA"/>
</dbReference>
<keyword evidence="3" id="KW-1185">Reference proteome</keyword>
<sequence length="192" mass="21859">MYYWQHPSMRDQKINQTSSIPSSWNLSTINTLISSNRHTTNKCLFLKMAKQMRPEQAEDTRLPPLYLGDVMSYPLHPHVKVLENRNKHEHHPGKVNDVQNPLVDSGRVVVAFPDQQKDFSPFLSQNEHSTVRLQARWCAKQRADSLSNREEFPVISSSTTTNSVGVANTQKEGSDSEEAGERAEKDGERAEE</sequence>
<name>A0ABQ9X2X5_9EUKA</name>
<accession>A0ABQ9X2X5</accession>
<protein>
    <submittedName>
        <fullName evidence="2">Uncharacterized protein</fullName>
    </submittedName>
</protein>
<proteinExistence type="predicted"/>
<evidence type="ECO:0000313" key="2">
    <source>
        <dbReference type="EMBL" id="KAK2946042.1"/>
    </source>
</evidence>
<dbReference type="Proteomes" id="UP001281761">
    <property type="component" value="Unassembled WGS sequence"/>
</dbReference>
<feature type="compositionally biased region" description="Basic and acidic residues" evidence="1">
    <location>
        <begin position="179"/>
        <end position="192"/>
    </location>
</feature>
<feature type="compositionally biased region" description="Polar residues" evidence="1">
    <location>
        <begin position="155"/>
        <end position="171"/>
    </location>
</feature>
<evidence type="ECO:0000313" key="3">
    <source>
        <dbReference type="Proteomes" id="UP001281761"/>
    </source>
</evidence>
<feature type="region of interest" description="Disordered" evidence="1">
    <location>
        <begin position="148"/>
        <end position="192"/>
    </location>
</feature>
<evidence type="ECO:0000256" key="1">
    <source>
        <dbReference type="SAM" id="MobiDB-lite"/>
    </source>
</evidence>